<evidence type="ECO:0000313" key="3">
    <source>
        <dbReference type="EMBL" id="KAF2238036.1"/>
    </source>
</evidence>
<evidence type="ECO:0000313" key="4">
    <source>
        <dbReference type="Proteomes" id="UP000800092"/>
    </source>
</evidence>
<feature type="coiled-coil region" evidence="1">
    <location>
        <begin position="173"/>
        <end position="200"/>
    </location>
</feature>
<feature type="compositionally biased region" description="Basic and acidic residues" evidence="2">
    <location>
        <begin position="407"/>
        <end position="419"/>
    </location>
</feature>
<feature type="compositionally biased region" description="Basic and acidic residues" evidence="2">
    <location>
        <begin position="537"/>
        <end position="547"/>
    </location>
</feature>
<organism evidence="3 4">
    <name type="scientific">Viridothelium virens</name>
    <name type="common">Speckled blister lichen</name>
    <name type="synonym">Trypethelium virens</name>
    <dbReference type="NCBI Taxonomy" id="1048519"/>
    <lineage>
        <taxon>Eukaryota</taxon>
        <taxon>Fungi</taxon>
        <taxon>Dikarya</taxon>
        <taxon>Ascomycota</taxon>
        <taxon>Pezizomycotina</taxon>
        <taxon>Dothideomycetes</taxon>
        <taxon>Dothideomycetes incertae sedis</taxon>
        <taxon>Trypetheliales</taxon>
        <taxon>Trypetheliaceae</taxon>
        <taxon>Viridothelium</taxon>
    </lineage>
</organism>
<dbReference type="Proteomes" id="UP000800092">
    <property type="component" value="Unassembled WGS sequence"/>
</dbReference>
<proteinExistence type="predicted"/>
<keyword evidence="1" id="KW-0175">Coiled coil</keyword>
<sequence>MSMDAGGLAQMTYNNNFSNGNLGMPGNGYAARGKGSASNFKRLSVALPPKVNSIDENQVDGNPTPRTSRSHLLAGLRTAPKTPAAPVSAPYDQQSQQRFGLEASKHADMNTYNGHSLPQTAAIGNGFSGISHNQLAQLGRQGLSYPEQILAPPSVYNNFQDGEQMDPDVLAELMRTELHLAQRQQQLQQLQQQLMNLGSQQYQSPTGYNSNMGFQSQQFPNTPVTPSMSFYQQQLQNGCSPVTQEVPGQPGLHVVYNPMTSQYSYVMDPSMQTQLANSPPPSTPSYTTSPPKSSPPTFQPQPHSANGLVNHTNFRIPTPPKQSPSPPSDVEPLPPPSANAFRRGHKKAGSSVGFSVNTEARTADGPKSAFTRPVGFPATPQTGTFGPGQGRAGEHPIRQPRGPPPLDELKEKPTARFEGSKNFATRQRRRALHSLVRAGLERNNNGGIRGVVRTGSGSLDGDALTMSTPTSEKDAMFGSSGSDNESEGRSSSVSSRPSLVSLGSAHGAIGSEVKEASRSRERVWRLKDNLAATVAAKQEENHEEGARRAPMLVLTTAAEKRKTGGL</sequence>
<evidence type="ECO:0000256" key="2">
    <source>
        <dbReference type="SAM" id="MobiDB-lite"/>
    </source>
</evidence>
<feature type="compositionally biased region" description="Polar residues" evidence="2">
    <location>
        <begin position="303"/>
        <end position="315"/>
    </location>
</feature>
<feature type="compositionally biased region" description="Pro residues" evidence="2">
    <location>
        <begin position="317"/>
        <end position="337"/>
    </location>
</feature>
<dbReference type="OrthoDB" id="4092340at2759"/>
<dbReference type="EMBL" id="ML991777">
    <property type="protein sequence ID" value="KAF2238036.1"/>
    <property type="molecule type" value="Genomic_DNA"/>
</dbReference>
<gene>
    <name evidence="3" type="ORF">EV356DRAFT_529531</name>
</gene>
<feature type="region of interest" description="Disordered" evidence="2">
    <location>
        <begin position="272"/>
        <end position="522"/>
    </location>
</feature>
<accession>A0A6A6HIV1</accession>
<protein>
    <submittedName>
        <fullName evidence="3">Uncharacterized protein</fullName>
    </submittedName>
</protein>
<feature type="compositionally biased region" description="Low complexity" evidence="2">
    <location>
        <begin position="478"/>
        <end position="504"/>
    </location>
</feature>
<feature type="compositionally biased region" description="Low complexity" evidence="2">
    <location>
        <begin position="375"/>
        <end position="384"/>
    </location>
</feature>
<reference evidence="3" key="1">
    <citation type="journal article" date="2020" name="Stud. Mycol.">
        <title>101 Dothideomycetes genomes: a test case for predicting lifestyles and emergence of pathogens.</title>
        <authorList>
            <person name="Haridas S."/>
            <person name="Albert R."/>
            <person name="Binder M."/>
            <person name="Bloem J."/>
            <person name="Labutti K."/>
            <person name="Salamov A."/>
            <person name="Andreopoulos B."/>
            <person name="Baker S."/>
            <person name="Barry K."/>
            <person name="Bills G."/>
            <person name="Bluhm B."/>
            <person name="Cannon C."/>
            <person name="Castanera R."/>
            <person name="Culley D."/>
            <person name="Daum C."/>
            <person name="Ezra D."/>
            <person name="Gonzalez J."/>
            <person name="Henrissat B."/>
            <person name="Kuo A."/>
            <person name="Liang C."/>
            <person name="Lipzen A."/>
            <person name="Lutzoni F."/>
            <person name="Magnuson J."/>
            <person name="Mondo S."/>
            <person name="Nolan M."/>
            <person name="Ohm R."/>
            <person name="Pangilinan J."/>
            <person name="Park H.-J."/>
            <person name="Ramirez L."/>
            <person name="Alfaro M."/>
            <person name="Sun H."/>
            <person name="Tritt A."/>
            <person name="Yoshinaga Y."/>
            <person name="Zwiers L.-H."/>
            <person name="Turgeon B."/>
            <person name="Goodwin S."/>
            <person name="Spatafora J."/>
            <person name="Crous P."/>
            <person name="Grigoriev I."/>
        </authorList>
    </citation>
    <scope>NUCLEOTIDE SEQUENCE</scope>
    <source>
        <strain evidence="3">Tuck. ex Michener</strain>
    </source>
</reference>
<feature type="region of interest" description="Disordered" evidence="2">
    <location>
        <begin position="535"/>
        <end position="566"/>
    </location>
</feature>
<feature type="compositionally biased region" description="Basic and acidic residues" evidence="2">
    <location>
        <begin position="512"/>
        <end position="522"/>
    </location>
</feature>
<dbReference type="AlphaFoldDB" id="A0A6A6HIV1"/>
<evidence type="ECO:0000256" key="1">
    <source>
        <dbReference type="SAM" id="Coils"/>
    </source>
</evidence>
<keyword evidence="4" id="KW-1185">Reference proteome</keyword>
<name>A0A6A6HIV1_VIRVR</name>